<name>A0A1Q9D965_SYMMI</name>
<proteinExistence type="predicted"/>
<comment type="caution">
    <text evidence="2">The sequence shown here is derived from an EMBL/GenBank/DDBJ whole genome shotgun (WGS) entry which is preliminary data.</text>
</comment>
<reference evidence="2 3" key="1">
    <citation type="submission" date="2016-02" db="EMBL/GenBank/DDBJ databases">
        <title>Genome analysis of coral dinoflagellate symbionts highlights evolutionary adaptations to a symbiotic lifestyle.</title>
        <authorList>
            <person name="Aranda M."/>
            <person name="Li Y."/>
            <person name="Liew Y.J."/>
            <person name="Baumgarten S."/>
            <person name="Simakov O."/>
            <person name="Wilson M."/>
            <person name="Piel J."/>
            <person name="Ashoor H."/>
            <person name="Bougouffa S."/>
            <person name="Bajic V.B."/>
            <person name="Ryu T."/>
            <person name="Ravasi T."/>
            <person name="Bayer T."/>
            <person name="Micklem G."/>
            <person name="Kim H."/>
            <person name="Bhak J."/>
            <person name="Lajeunesse T.C."/>
            <person name="Voolstra C.R."/>
        </authorList>
    </citation>
    <scope>NUCLEOTIDE SEQUENCE [LARGE SCALE GENOMIC DNA]</scope>
    <source>
        <strain evidence="2 3">CCMP2467</strain>
    </source>
</reference>
<keyword evidence="3" id="KW-1185">Reference proteome</keyword>
<feature type="region of interest" description="Disordered" evidence="1">
    <location>
        <begin position="87"/>
        <end position="142"/>
    </location>
</feature>
<accession>A0A1Q9D965</accession>
<feature type="compositionally biased region" description="Polar residues" evidence="1">
    <location>
        <begin position="87"/>
        <end position="101"/>
    </location>
</feature>
<dbReference type="OrthoDB" id="10342919at2759"/>
<dbReference type="Proteomes" id="UP000186817">
    <property type="component" value="Unassembled WGS sequence"/>
</dbReference>
<dbReference type="AlphaFoldDB" id="A0A1Q9D965"/>
<gene>
    <name evidence="2" type="ORF">AK812_SmicGene26484</name>
</gene>
<evidence type="ECO:0000313" key="3">
    <source>
        <dbReference type="Proteomes" id="UP000186817"/>
    </source>
</evidence>
<organism evidence="2 3">
    <name type="scientific">Symbiodinium microadriaticum</name>
    <name type="common">Dinoflagellate</name>
    <name type="synonym">Zooxanthella microadriatica</name>
    <dbReference type="NCBI Taxonomy" id="2951"/>
    <lineage>
        <taxon>Eukaryota</taxon>
        <taxon>Sar</taxon>
        <taxon>Alveolata</taxon>
        <taxon>Dinophyceae</taxon>
        <taxon>Suessiales</taxon>
        <taxon>Symbiodiniaceae</taxon>
        <taxon>Symbiodinium</taxon>
    </lineage>
</organism>
<sequence>MYESSALAPKAAALTQLASLPDFRPCWTWAMEAEWTGQTAACGHMCSSIRLGSEMVQTGPCFDSTIALVQRWCSSLTRKWINAQISQPMRSKPSSVVTGTSEGDKNINAAPSRKESGTSLAQAGLGLGRRSTCEDAPGDLTA</sequence>
<evidence type="ECO:0000313" key="2">
    <source>
        <dbReference type="EMBL" id="OLP91763.1"/>
    </source>
</evidence>
<dbReference type="EMBL" id="LSRX01000649">
    <property type="protein sequence ID" value="OLP91763.1"/>
    <property type="molecule type" value="Genomic_DNA"/>
</dbReference>
<evidence type="ECO:0000256" key="1">
    <source>
        <dbReference type="SAM" id="MobiDB-lite"/>
    </source>
</evidence>
<protein>
    <submittedName>
        <fullName evidence="2">Uncharacterized protein</fullName>
    </submittedName>
</protein>